<dbReference type="EMBL" id="CM035419">
    <property type="protein sequence ID" value="KAH7414787.1"/>
    <property type="molecule type" value="Genomic_DNA"/>
</dbReference>
<sequence>MAPSWPGPVPPHLNDGSPYPAMTAYALPSELSPGAVPSAMEQRVESMLNELLPLNVLPLNLAPGVAQALIIGIQSVFNVQDRTRR</sequence>
<evidence type="ECO:0000256" key="1">
    <source>
        <dbReference type="SAM" id="Phobius"/>
    </source>
</evidence>
<keyword evidence="1" id="KW-0812">Transmembrane</keyword>
<evidence type="ECO:0000313" key="3">
    <source>
        <dbReference type="Proteomes" id="UP000825935"/>
    </source>
</evidence>
<dbReference type="AlphaFoldDB" id="A0A8T2T7W8"/>
<accession>A0A8T2T7W8</accession>
<gene>
    <name evidence="2" type="ORF">KP509_14G011500</name>
</gene>
<keyword evidence="1" id="KW-0472">Membrane</keyword>
<organism evidence="2 3">
    <name type="scientific">Ceratopteris richardii</name>
    <name type="common">Triangle waterfern</name>
    <dbReference type="NCBI Taxonomy" id="49495"/>
    <lineage>
        <taxon>Eukaryota</taxon>
        <taxon>Viridiplantae</taxon>
        <taxon>Streptophyta</taxon>
        <taxon>Embryophyta</taxon>
        <taxon>Tracheophyta</taxon>
        <taxon>Polypodiopsida</taxon>
        <taxon>Polypodiidae</taxon>
        <taxon>Polypodiales</taxon>
        <taxon>Pteridineae</taxon>
        <taxon>Pteridaceae</taxon>
        <taxon>Parkerioideae</taxon>
        <taxon>Ceratopteris</taxon>
    </lineage>
</organism>
<proteinExistence type="predicted"/>
<dbReference type="OMA" id="MTAFQLP"/>
<protein>
    <submittedName>
        <fullName evidence="2">Uncharacterized protein</fullName>
    </submittedName>
</protein>
<keyword evidence="3" id="KW-1185">Reference proteome</keyword>
<evidence type="ECO:0000313" key="2">
    <source>
        <dbReference type="EMBL" id="KAH7414787.1"/>
    </source>
</evidence>
<name>A0A8T2T7W8_CERRI</name>
<comment type="caution">
    <text evidence="2">The sequence shown here is derived from an EMBL/GenBank/DDBJ whole genome shotgun (WGS) entry which is preliminary data.</text>
</comment>
<keyword evidence="1" id="KW-1133">Transmembrane helix</keyword>
<feature type="transmembrane region" description="Helical" evidence="1">
    <location>
        <begin position="56"/>
        <end position="77"/>
    </location>
</feature>
<reference evidence="2" key="1">
    <citation type="submission" date="2021-08" db="EMBL/GenBank/DDBJ databases">
        <title>WGS assembly of Ceratopteris richardii.</title>
        <authorList>
            <person name="Marchant D.B."/>
            <person name="Chen G."/>
            <person name="Jenkins J."/>
            <person name="Shu S."/>
            <person name="Leebens-Mack J."/>
            <person name="Grimwood J."/>
            <person name="Schmutz J."/>
            <person name="Soltis P."/>
            <person name="Soltis D."/>
            <person name="Chen Z.-H."/>
        </authorList>
    </citation>
    <scope>NUCLEOTIDE SEQUENCE</scope>
    <source>
        <strain evidence="2">Whitten #5841</strain>
        <tissue evidence="2">Leaf</tissue>
    </source>
</reference>
<dbReference type="Proteomes" id="UP000825935">
    <property type="component" value="Chromosome 14"/>
</dbReference>